<dbReference type="InterPro" id="IPR028994">
    <property type="entry name" value="Integrin_alpha_N"/>
</dbReference>
<keyword evidence="2" id="KW-0677">Repeat</keyword>
<dbReference type="SUPFAM" id="SSF69318">
    <property type="entry name" value="Integrin alpha N-terminal domain"/>
    <property type="match status" value="1"/>
</dbReference>
<sequence length="501" mass="49347">MNARTGAWRIGLAVALAVTGAAAVPAAHAAAGATATTATTATTAKLQDDFNGDGYSDLAVTAPDATVGGKAKAGYVAVVYGSATGLKTSTKQVISQRTTGIPGIAEAGDNFGSALATADLDKDGYADLIVGASGEDVGTITDAGSLAVIWGGAGGLSGGSTLLNGAGSYDIVGSQVETGDFNGDHTQDVVTNGTYQNLRVLSGPFGRDGSRGGDVTLAGNDNRFLDMAAGDVNGDGFGDLAVAINDGDEWDARRILFYPGSAQGLTSGTVVKDGATGWLQGGEHLAIGDVNKDGYADIISGRASDGADSDADVPLAKGGMITYIPGAASGPAGTRAKAFNQDSPGVPGVAEGEDGYGGTDAFGFSLSAGDIDGDGYADVSVGVPGEGFDGTKKAGSVVTMRGTANGLTGTGAKVFSQNTAGVPGTAESQDAFGRSARLIDANHDGRAELAVGAPGENANAGSVWVFKSTSSGITPTGSFTFGAGTLGMVAANAKLGSRFSY</sequence>
<dbReference type="Gene3D" id="2.130.10.130">
    <property type="entry name" value="Integrin alpha, N-terminal"/>
    <property type="match status" value="4"/>
</dbReference>
<dbReference type="PROSITE" id="PS51470">
    <property type="entry name" value="FG_GAP"/>
    <property type="match status" value="3"/>
</dbReference>
<dbReference type="PANTHER" id="PTHR23221">
    <property type="entry name" value="GLYCOSYLPHOSPHATIDYLINOSITOL PHOSPHOLIPASE D"/>
    <property type="match status" value="1"/>
</dbReference>
<dbReference type="PRINTS" id="PR01185">
    <property type="entry name" value="INTEGRINA"/>
</dbReference>
<keyword evidence="4" id="KW-0325">Glycoprotein</keyword>
<dbReference type="InterPro" id="IPR013519">
    <property type="entry name" value="Int_alpha_beta-p"/>
</dbReference>
<feature type="chain" id="PRO_5044197834" evidence="5">
    <location>
        <begin position="30"/>
        <end position="501"/>
    </location>
</feature>
<dbReference type="GO" id="GO:0008305">
    <property type="term" value="C:integrin complex"/>
    <property type="evidence" value="ECO:0007669"/>
    <property type="project" value="InterPro"/>
</dbReference>
<dbReference type="InterPro" id="IPR013517">
    <property type="entry name" value="FG-GAP"/>
</dbReference>
<evidence type="ECO:0000256" key="1">
    <source>
        <dbReference type="ARBA" id="ARBA00022729"/>
    </source>
</evidence>
<dbReference type="SMART" id="SM00191">
    <property type="entry name" value="Int_alpha"/>
    <property type="match status" value="5"/>
</dbReference>
<keyword evidence="1 5" id="KW-0732">Signal</keyword>
<evidence type="ECO:0000256" key="4">
    <source>
        <dbReference type="ARBA" id="ARBA00023180"/>
    </source>
</evidence>
<gene>
    <name evidence="6" type="ORF">AB5J56_29670</name>
</gene>
<proteinExistence type="predicted"/>
<dbReference type="PANTHER" id="PTHR23221:SF7">
    <property type="entry name" value="PHOSPHATIDYLINOSITOL-GLYCAN-SPECIFIC PHOSPHOLIPASE D"/>
    <property type="match status" value="1"/>
</dbReference>
<keyword evidence="3" id="KW-0378">Hydrolase</keyword>
<name>A0AB39PCV5_9ACTN</name>
<dbReference type="AlphaFoldDB" id="A0AB39PCV5"/>
<dbReference type="InterPro" id="IPR000413">
    <property type="entry name" value="Integrin_alpha"/>
</dbReference>
<evidence type="ECO:0000256" key="2">
    <source>
        <dbReference type="ARBA" id="ARBA00022737"/>
    </source>
</evidence>
<protein>
    <submittedName>
        <fullName evidence="6">FG-GAP repeat protein</fullName>
    </submittedName>
</protein>
<dbReference type="Pfam" id="PF01839">
    <property type="entry name" value="FG-GAP"/>
    <property type="match status" value="4"/>
</dbReference>
<evidence type="ECO:0000256" key="3">
    <source>
        <dbReference type="ARBA" id="ARBA00022801"/>
    </source>
</evidence>
<accession>A0AB39PCV5</accession>
<reference evidence="6" key="1">
    <citation type="submission" date="2024-07" db="EMBL/GenBank/DDBJ databases">
        <authorList>
            <person name="Yu S.T."/>
        </authorList>
    </citation>
    <scope>NUCLEOTIDE SEQUENCE</scope>
    <source>
        <strain evidence="6">R21</strain>
    </source>
</reference>
<dbReference type="EMBL" id="CP163435">
    <property type="protein sequence ID" value="XDQ28600.1"/>
    <property type="molecule type" value="Genomic_DNA"/>
</dbReference>
<dbReference type="GO" id="GO:0007155">
    <property type="term" value="P:cell adhesion"/>
    <property type="evidence" value="ECO:0007669"/>
    <property type="project" value="InterPro"/>
</dbReference>
<dbReference type="GO" id="GO:0016787">
    <property type="term" value="F:hydrolase activity"/>
    <property type="evidence" value="ECO:0007669"/>
    <property type="project" value="UniProtKB-KW"/>
</dbReference>
<evidence type="ECO:0000256" key="5">
    <source>
        <dbReference type="SAM" id="SignalP"/>
    </source>
</evidence>
<dbReference type="RefSeq" id="WP_369236796.1">
    <property type="nucleotide sequence ID" value="NZ_CP163435.1"/>
</dbReference>
<organism evidence="6">
    <name type="scientific">Streptomyces sp. R21</name>
    <dbReference type="NCBI Taxonomy" id="3238627"/>
    <lineage>
        <taxon>Bacteria</taxon>
        <taxon>Bacillati</taxon>
        <taxon>Actinomycetota</taxon>
        <taxon>Actinomycetes</taxon>
        <taxon>Kitasatosporales</taxon>
        <taxon>Streptomycetaceae</taxon>
        <taxon>Streptomyces</taxon>
    </lineage>
</organism>
<evidence type="ECO:0000313" key="6">
    <source>
        <dbReference type="EMBL" id="XDQ28600.1"/>
    </source>
</evidence>
<feature type="signal peptide" evidence="5">
    <location>
        <begin position="1"/>
        <end position="29"/>
    </location>
</feature>